<comment type="similarity">
    <text evidence="2">Belongs to the RmuC family.</text>
</comment>
<name>A0ABX5LXX7_9GAMM</name>
<dbReference type="EMBL" id="LAPT01000040">
    <property type="protein sequence ID" value="PXF31507.1"/>
    <property type="molecule type" value="Genomic_DNA"/>
</dbReference>
<evidence type="ECO:0000256" key="1">
    <source>
        <dbReference type="ARBA" id="ARBA00003416"/>
    </source>
</evidence>
<keyword evidence="3 5" id="KW-0175">Coiled coil</keyword>
<keyword evidence="6" id="KW-0812">Transmembrane</keyword>
<keyword evidence="6" id="KW-1133">Transmembrane helix</keyword>
<dbReference type="PANTHER" id="PTHR30563">
    <property type="entry name" value="DNA RECOMBINATION PROTEIN RMUC"/>
    <property type="match status" value="1"/>
</dbReference>
<evidence type="ECO:0000256" key="4">
    <source>
        <dbReference type="ARBA" id="ARBA00023172"/>
    </source>
</evidence>
<organism evidence="7 8">
    <name type="scientific">Pokkaliibacter plantistimulans</name>
    <dbReference type="NCBI Taxonomy" id="1635171"/>
    <lineage>
        <taxon>Bacteria</taxon>
        <taxon>Pseudomonadati</taxon>
        <taxon>Pseudomonadota</taxon>
        <taxon>Gammaproteobacteria</taxon>
        <taxon>Oceanospirillales</taxon>
        <taxon>Balneatrichaceae</taxon>
        <taxon>Pokkaliibacter</taxon>
    </lineage>
</organism>
<feature type="coiled-coil region" evidence="5">
    <location>
        <begin position="64"/>
        <end position="210"/>
    </location>
</feature>
<dbReference type="Proteomes" id="UP000248090">
    <property type="component" value="Unassembled WGS sequence"/>
</dbReference>
<dbReference type="PANTHER" id="PTHR30563:SF0">
    <property type="entry name" value="DNA RECOMBINATION PROTEIN RMUC"/>
    <property type="match status" value="1"/>
</dbReference>
<protein>
    <recommendedName>
        <fullName evidence="9">Recombinase RmuC</fullName>
    </recommendedName>
</protein>
<evidence type="ECO:0000256" key="5">
    <source>
        <dbReference type="SAM" id="Coils"/>
    </source>
</evidence>
<evidence type="ECO:0000313" key="8">
    <source>
        <dbReference type="Proteomes" id="UP000248090"/>
    </source>
</evidence>
<reference evidence="7 8" key="1">
    <citation type="submission" date="2015-03" db="EMBL/GenBank/DDBJ databases">
        <authorList>
            <person name="Krishnan R."/>
            <person name="Midha S."/>
            <person name="Patil P.B."/>
            <person name="Rameshkumar N."/>
        </authorList>
    </citation>
    <scope>NUCLEOTIDE SEQUENCE [LARGE SCALE GENOMIC DNA]</scope>
    <source>
        <strain evidence="7 8">L1E11</strain>
    </source>
</reference>
<keyword evidence="8" id="KW-1185">Reference proteome</keyword>
<accession>A0ABX5LXX7</accession>
<dbReference type="RefSeq" id="WP_110187076.1">
    <property type="nucleotide sequence ID" value="NZ_CP177354.1"/>
</dbReference>
<keyword evidence="4" id="KW-0233">DNA recombination</keyword>
<evidence type="ECO:0000256" key="2">
    <source>
        <dbReference type="ARBA" id="ARBA00009840"/>
    </source>
</evidence>
<gene>
    <name evidence="7" type="ORF">WH50_09370</name>
</gene>
<keyword evidence="6" id="KW-0472">Membrane</keyword>
<evidence type="ECO:0000256" key="6">
    <source>
        <dbReference type="SAM" id="Phobius"/>
    </source>
</evidence>
<sequence>MPILQGSFPVGLILLGLGIFLAGWLVASAIARRQFVLQRNAWEQQWQTASERFQEDQLRSQQQLSEFREERQALQLSLERHRQELRDKGERIIALQSDRQRLGDRLDELRERFDDAEVQLREVQEEKHRADTELAQSRERLLHFQQTQQELTELRQHHEQRLQQLTDAEATIRELNTRMIAEQRQHEEKLALLQRAEEQLKQQFENLAQRIFHSSAERFTQQNKSQLDGLIAPLKEQLGEFKRQVQDTYEKEAFERRTLRHEIGTLKELNQRMSEEALNLTRALKGDKKLQGNWGEMILSRVLSESGLREGHEYHTQVALKSVDGKGYQPDVIVHLPDEKDIIIDAKVSLVDYETYHSSEDELIRQEALRRHCQALRNHIRGLGAKDYQNLKGIRTLDYVLMFIPIEAAFLTAIEHDPELFQFGLENNILLVSPTNLLVVLRTINHIWQYEKQNRNAQIIAAQAADLYDKLRGFAEDMLRLGQELNQSQAAYQKAMNKFSEGRGNLVSRAQRFVELGAKPSKLMPVELLDMAEMQFDDDAEVTPTGITEQDAGSDLN</sequence>
<feature type="transmembrane region" description="Helical" evidence="6">
    <location>
        <begin position="12"/>
        <end position="31"/>
    </location>
</feature>
<evidence type="ECO:0000313" key="7">
    <source>
        <dbReference type="EMBL" id="PXF31507.1"/>
    </source>
</evidence>
<proteinExistence type="inferred from homology"/>
<evidence type="ECO:0008006" key="9">
    <source>
        <dbReference type="Google" id="ProtNLM"/>
    </source>
</evidence>
<comment type="caution">
    <text evidence="7">The sequence shown here is derived from an EMBL/GenBank/DDBJ whole genome shotgun (WGS) entry which is preliminary data.</text>
</comment>
<comment type="function">
    <text evidence="1">Involved in DNA recombination.</text>
</comment>
<evidence type="ECO:0000256" key="3">
    <source>
        <dbReference type="ARBA" id="ARBA00023054"/>
    </source>
</evidence>
<dbReference type="Pfam" id="PF02646">
    <property type="entry name" value="RmuC"/>
    <property type="match status" value="1"/>
</dbReference>
<dbReference type="InterPro" id="IPR003798">
    <property type="entry name" value="DNA_recombination_RmuC"/>
</dbReference>